<keyword evidence="1" id="KW-0732">Signal</keyword>
<organism evidence="2 3">
    <name type="scientific">Tritrichomonas foetus</name>
    <dbReference type="NCBI Taxonomy" id="1144522"/>
    <lineage>
        <taxon>Eukaryota</taxon>
        <taxon>Metamonada</taxon>
        <taxon>Parabasalia</taxon>
        <taxon>Tritrichomonadida</taxon>
        <taxon>Tritrichomonadidae</taxon>
        <taxon>Tritrichomonas</taxon>
    </lineage>
</organism>
<dbReference type="GeneID" id="94849186"/>
<dbReference type="AlphaFoldDB" id="A0A1J4KUP3"/>
<dbReference type="Proteomes" id="UP000179807">
    <property type="component" value="Unassembled WGS sequence"/>
</dbReference>
<protein>
    <submittedName>
        <fullName evidence="2">Uncharacterized protein</fullName>
    </submittedName>
</protein>
<dbReference type="VEuPathDB" id="TrichDB:TRFO_42786"/>
<proteinExistence type="predicted"/>
<evidence type="ECO:0000256" key="1">
    <source>
        <dbReference type="SAM" id="SignalP"/>
    </source>
</evidence>
<sequence>MFFLAILTSSVQKCYSACPPWYEFCTRQCVDTPWLLQSNWVYEILTNYEFRHEAFDYVNTDNQDPALPYGSFRACPPWILLCTRNIVNVPWYLQEKWIEKLDNDKDFVNEALTNLKLNENSQIIPQSVCYSACPPWESVCSKQCMNEPWYKSKRYIDEFKEKDEFRRASFSYLRQIHEKEQECYSECPPWFSTCTYQCLPYPWYFSNEWFEIMNKDSTFVSQCFEFLITTLEEHEQLQQQQNKQQEHANKNQNPFRIPIIQKTKMTKESVILNNIDFPCYSACPPWFKVCTDNCVDKPWFLQETYQKLFNQDSAFRKQAMEYLFSVLNPTETCYSACPPWFQICSQQCMKSPWYLQEQWLQEMTTIDEFRQIVFEFLIESLSPVIEKTQKSPKIMNEDTSNVCYPACPPFVDSCTDECAFEPWFNQKKWNERLFTDSIFRTKSFEHMYNVLNLNTNCNSACPPWFTVCTYQCMNMPWFKQSVWIHKMEQDEDFLRKAIDYLVGQLQSEEASHSVNKPSKLLEVDFDKCYSACPPWESVCSKQCMNEPWYKSKRYIDEFKEKDEFRRASFSYLRQIHEKEQECYSECPPWFSTCTYQCLPYPWYFSNEWFEIMNKDSTFVSQCFEFLITTLEEHEQQQQQQNQHNKKASKNSDICFETCPPWFKTCPVKCESIIWYMQDQNKIRIRNSKGFRTITIEYFKQRGALNKCFSACPPCFDVCTDQCMSKPWYEQETWTKKMKTDSEFRRQVLEYWTSHQKGQCFSSCPPWYEVCTQECVDRPWYEQEKWIKLMQTDDSFYEKFFTYLDEHGTEQPCFSACPPWFKECNEKCADEPWFLQENWVSKMKSDKEFSQIANEYLPK</sequence>
<evidence type="ECO:0000313" key="3">
    <source>
        <dbReference type="Proteomes" id="UP000179807"/>
    </source>
</evidence>
<comment type="caution">
    <text evidence="2">The sequence shown here is derived from an EMBL/GenBank/DDBJ whole genome shotgun (WGS) entry which is preliminary data.</text>
</comment>
<reference evidence="2" key="1">
    <citation type="submission" date="2016-10" db="EMBL/GenBank/DDBJ databases">
        <authorList>
            <person name="Benchimol M."/>
            <person name="Almeida L.G."/>
            <person name="Vasconcelos A.T."/>
            <person name="Perreira-Neves A."/>
            <person name="Rosa I.A."/>
            <person name="Tasca T."/>
            <person name="Bogo M.R."/>
            <person name="de Souza W."/>
        </authorList>
    </citation>
    <scope>NUCLEOTIDE SEQUENCE [LARGE SCALE GENOMIC DNA]</scope>
    <source>
        <strain evidence="2">K</strain>
    </source>
</reference>
<dbReference type="EMBL" id="MLAK01000289">
    <property type="protein sequence ID" value="OHT14991.1"/>
    <property type="molecule type" value="Genomic_DNA"/>
</dbReference>
<accession>A0A1J4KUP3</accession>
<keyword evidence="3" id="KW-1185">Reference proteome</keyword>
<dbReference type="RefSeq" id="XP_068368127.1">
    <property type="nucleotide sequence ID" value="XM_068514482.1"/>
</dbReference>
<gene>
    <name evidence="2" type="ORF">TRFO_42786</name>
</gene>
<feature type="signal peptide" evidence="1">
    <location>
        <begin position="1"/>
        <end position="16"/>
    </location>
</feature>
<name>A0A1J4KUP3_9EUKA</name>
<feature type="chain" id="PRO_5012272482" evidence="1">
    <location>
        <begin position="17"/>
        <end position="858"/>
    </location>
</feature>
<evidence type="ECO:0000313" key="2">
    <source>
        <dbReference type="EMBL" id="OHT14991.1"/>
    </source>
</evidence>